<evidence type="ECO:0000256" key="7">
    <source>
        <dbReference type="ARBA" id="ARBA00023291"/>
    </source>
</evidence>
<dbReference type="GO" id="GO:0051538">
    <property type="term" value="F:3 iron, 4 sulfur cluster binding"/>
    <property type="evidence" value="ECO:0007669"/>
    <property type="project" value="UniProtKB-KW"/>
</dbReference>
<keyword evidence="5 8" id="KW-0408">Iron</keyword>
<accession>A0AAD1HJ72</accession>
<evidence type="ECO:0000256" key="2">
    <source>
        <dbReference type="ARBA" id="ARBA00022448"/>
    </source>
</evidence>
<keyword evidence="11" id="KW-1185">Reference proteome</keyword>
<dbReference type="RefSeq" id="WP_115317366.1">
    <property type="nucleotide sequence ID" value="NZ_AP022561.1"/>
</dbReference>
<evidence type="ECO:0000256" key="3">
    <source>
        <dbReference type="ARBA" id="ARBA00022723"/>
    </source>
</evidence>
<protein>
    <recommendedName>
        <fullName evidence="8">Ferredoxin</fullName>
    </recommendedName>
</protein>
<dbReference type="PROSITE" id="PS51379">
    <property type="entry name" value="4FE4S_FER_2"/>
    <property type="match status" value="1"/>
</dbReference>
<evidence type="ECO:0000256" key="8">
    <source>
        <dbReference type="RuleBase" id="RU368020"/>
    </source>
</evidence>
<keyword evidence="6 8" id="KW-0411">Iron-sulfur</keyword>
<dbReference type="PANTHER" id="PTHR36923:SF3">
    <property type="entry name" value="FERREDOXIN"/>
    <property type="match status" value="1"/>
</dbReference>
<dbReference type="Proteomes" id="UP000467327">
    <property type="component" value="Chromosome"/>
</dbReference>
<dbReference type="EMBL" id="AP022561">
    <property type="protein sequence ID" value="BBX05879.1"/>
    <property type="molecule type" value="Genomic_DNA"/>
</dbReference>
<organism evidence="10 11">
    <name type="scientific">Mycolicibacterium aichiense</name>
    <dbReference type="NCBI Taxonomy" id="1799"/>
    <lineage>
        <taxon>Bacteria</taxon>
        <taxon>Bacillati</taxon>
        <taxon>Actinomycetota</taxon>
        <taxon>Actinomycetes</taxon>
        <taxon>Mycobacteriales</taxon>
        <taxon>Mycobacteriaceae</taxon>
        <taxon>Mycolicibacterium</taxon>
    </lineage>
</organism>
<comment type="cofactor">
    <cofactor evidence="1">
        <name>[3Fe-4S] cluster</name>
        <dbReference type="ChEBI" id="CHEBI:21137"/>
    </cofactor>
</comment>
<dbReference type="InterPro" id="IPR017896">
    <property type="entry name" value="4Fe4S_Fe-S-bd"/>
</dbReference>
<dbReference type="AlphaFoldDB" id="A0AAD1HJ72"/>
<dbReference type="Pfam" id="PF13459">
    <property type="entry name" value="Fer4_15"/>
    <property type="match status" value="1"/>
</dbReference>
<keyword evidence="3 8" id="KW-0479">Metal-binding</keyword>
<evidence type="ECO:0000256" key="1">
    <source>
        <dbReference type="ARBA" id="ARBA00001927"/>
    </source>
</evidence>
<dbReference type="GO" id="GO:0009055">
    <property type="term" value="F:electron transfer activity"/>
    <property type="evidence" value="ECO:0007669"/>
    <property type="project" value="UniProtKB-UniRule"/>
</dbReference>
<dbReference type="PRINTS" id="PR00352">
    <property type="entry name" value="3FE4SFRDOXIN"/>
</dbReference>
<evidence type="ECO:0000313" key="10">
    <source>
        <dbReference type="EMBL" id="BBX05879.1"/>
    </source>
</evidence>
<evidence type="ECO:0000256" key="6">
    <source>
        <dbReference type="ARBA" id="ARBA00023014"/>
    </source>
</evidence>
<sequence length="63" mass="6733">MKASVDPDRCAGHGDCVSTCPDVFAWTADGYAEVVLDEIPHQYQDLVAEAVQDCPEHAISAQG</sequence>
<dbReference type="InterPro" id="IPR051269">
    <property type="entry name" value="Fe-S_cluster_ET"/>
</dbReference>
<keyword evidence="2 8" id="KW-0813">Transport</keyword>
<dbReference type="Gene3D" id="3.30.70.20">
    <property type="match status" value="1"/>
</dbReference>
<name>A0AAD1HJ72_9MYCO</name>
<evidence type="ECO:0000256" key="5">
    <source>
        <dbReference type="ARBA" id="ARBA00023004"/>
    </source>
</evidence>
<keyword evidence="7" id="KW-0003">3Fe-4S</keyword>
<comment type="function">
    <text evidence="8">Ferredoxins are iron-sulfur proteins that transfer electrons in a wide variety of metabolic reactions.</text>
</comment>
<keyword evidence="4 8" id="KW-0249">Electron transport</keyword>
<dbReference type="KEGG" id="maic:MAIC_06820"/>
<dbReference type="InterPro" id="IPR001080">
    <property type="entry name" value="3Fe4S_ferredoxin"/>
</dbReference>
<gene>
    <name evidence="10" type="ORF">MAIC_06820</name>
</gene>
<evidence type="ECO:0000259" key="9">
    <source>
        <dbReference type="PROSITE" id="PS51379"/>
    </source>
</evidence>
<proteinExistence type="predicted"/>
<dbReference type="SUPFAM" id="SSF54862">
    <property type="entry name" value="4Fe-4S ferredoxins"/>
    <property type="match status" value="1"/>
</dbReference>
<evidence type="ECO:0000313" key="11">
    <source>
        <dbReference type="Proteomes" id="UP000467327"/>
    </source>
</evidence>
<reference evidence="10 11" key="1">
    <citation type="journal article" date="2019" name="Emerg. Microbes Infect.">
        <title>Comprehensive subspecies identification of 175 nontuberculous mycobacteria species based on 7547 genomic profiles.</title>
        <authorList>
            <person name="Matsumoto Y."/>
            <person name="Kinjo T."/>
            <person name="Motooka D."/>
            <person name="Nabeya D."/>
            <person name="Jung N."/>
            <person name="Uechi K."/>
            <person name="Horii T."/>
            <person name="Iida T."/>
            <person name="Fujita J."/>
            <person name="Nakamura S."/>
        </authorList>
    </citation>
    <scope>NUCLEOTIDE SEQUENCE [LARGE SCALE GENOMIC DNA]</scope>
    <source>
        <strain evidence="10 11">JCM 6376</strain>
    </source>
</reference>
<evidence type="ECO:0000256" key="4">
    <source>
        <dbReference type="ARBA" id="ARBA00022982"/>
    </source>
</evidence>
<feature type="domain" description="4Fe-4S ferredoxin-type" evidence="9">
    <location>
        <begin position="1"/>
        <end position="29"/>
    </location>
</feature>
<dbReference type="GO" id="GO:0005506">
    <property type="term" value="F:iron ion binding"/>
    <property type="evidence" value="ECO:0007669"/>
    <property type="project" value="UniProtKB-UniRule"/>
</dbReference>
<dbReference type="PANTHER" id="PTHR36923">
    <property type="entry name" value="FERREDOXIN"/>
    <property type="match status" value="1"/>
</dbReference>